<dbReference type="STRING" id="1754190.A0A1Y2EZT2"/>
<dbReference type="SUPFAM" id="SSF48403">
    <property type="entry name" value="Ankyrin repeat"/>
    <property type="match status" value="2"/>
</dbReference>
<dbReference type="PANTHER" id="PTHR24198">
    <property type="entry name" value="ANKYRIN REPEAT AND PROTEIN KINASE DOMAIN-CONTAINING PROTEIN"/>
    <property type="match status" value="1"/>
</dbReference>
<sequence length="576" mass="65703">MEFEVFKTEILVDIKEKKKHCLKKIEKNKELIQSNIGEEGDLKKINTFVNDLNIIIFELKKFNLIESVLKHPFFSKVLEAFRNSNILIEACKAKKKIALKWLLTMDINPCVQDDKGMTALMYAAESNLLFFVVQDLVKKDNCINLLDTNGDNALYHALDNVEALKELVKTDIDANCKHDGENLLLYCCKNDIFSPIKALVSSSNIDVNVVDKEGKTAAMYLAVKGREKEFESLCIKETCNFDYRNEDNESVLSILIQKLYVEYSDLFPHYLRMIAMLVKSNCNFNLPVDNIGNSALMAFMIIGDYYSSYYIAKYNPSIDLTVKNQFGENPSSLCIKLKDNENLLKTFKSLPTFDVNYIDPNTNNTMLMLCSMKGDATFVTELIENNVNIINDVNNRNENSLILATKFSKIAVVETLLKHGIFVNQQDYLGNTALYYAVDLNNIRLIKLLLKYKADMNIKNNEGVSTLNYAHSIADKNILNILTNPDDNSSSIIDSKVVSEENKPENKYRETFEYLYPCINNDYPKFEMTYPIECLLRSIYSGELGRLNYPEAALDVLPYIGNAGSSSVPLYSEFKY</sequence>
<dbReference type="Proteomes" id="UP000193920">
    <property type="component" value="Unassembled WGS sequence"/>
</dbReference>
<organism evidence="4 5">
    <name type="scientific">Neocallimastix californiae</name>
    <dbReference type="NCBI Taxonomy" id="1754190"/>
    <lineage>
        <taxon>Eukaryota</taxon>
        <taxon>Fungi</taxon>
        <taxon>Fungi incertae sedis</taxon>
        <taxon>Chytridiomycota</taxon>
        <taxon>Chytridiomycota incertae sedis</taxon>
        <taxon>Neocallimastigomycetes</taxon>
        <taxon>Neocallimastigales</taxon>
        <taxon>Neocallimastigaceae</taxon>
        <taxon>Neocallimastix</taxon>
    </lineage>
</organism>
<evidence type="ECO:0000313" key="5">
    <source>
        <dbReference type="Proteomes" id="UP000193920"/>
    </source>
</evidence>
<evidence type="ECO:0000256" key="3">
    <source>
        <dbReference type="PROSITE-ProRule" id="PRU00023"/>
    </source>
</evidence>
<name>A0A1Y2EZT2_9FUNG</name>
<accession>A0A1Y2EZT2</accession>
<feature type="repeat" description="ANK" evidence="3">
    <location>
        <begin position="429"/>
        <end position="461"/>
    </location>
</feature>
<keyword evidence="5" id="KW-1185">Reference proteome</keyword>
<dbReference type="AlphaFoldDB" id="A0A1Y2EZT2"/>
<keyword evidence="1" id="KW-0677">Repeat</keyword>
<dbReference type="Gene3D" id="1.25.40.20">
    <property type="entry name" value="Ankyrin repeat-containing domain"/>
    <property type="match status" value="2"/>
</dbReference>
<dbReference type="PROSITE" id="PS50088">
    <property type="entry name" value="ANK_REPEAT"/>
    <property type="match status" value="1"/>
</dbReference>
<comment type="caution">
    <text evidence="4">The sequence shown here is derived from an EMBL/GenBank/DDBJ whole genome shotgun (WGS) entry which is preliminary data.</text>
</comment>
<dbReference type="PROSITE" id="PS50297">
    <property type="entry name" value="ANK_REP_REGION"/>
    <property type="match status" value="1"/>
</dbReference>
<dbReference type="Pfam" id="PF12796">
    <property type="entry name" value="Ank_2"/>
    <property type="match status" value="2"/>
</dbReference>
<evidence type="ECO:0000256" key="2">
    <source>
        <dbReference type="ARBA" id="ARBA00023043"/>
    </source>
</evidence>
<dbReference type="SMART" id="SM00248">
    <property type="entry name" value="ANK"/>
    <property type="match status" value="8"/>
</dbReference>
<dbReference type="Pfam" id="PF00023">
    <property type="entry name" value="Ank"/>
    <property type="match status" value="1"/>
</dbReference>
<dbReference type="PANTHER" id="PTHR24198:SF165">
    <property type="entry name" value="ANKYRIN REPEAT-CONTAINING PROTEIN-RELATED"/>
    <property type="match status" value="1"/>
</dbReference>
<protein>
    <submittedName>
        <fullName evidence="4">Ankyrin</fullName>
    </submittedName>
</protein>
<gene>
    <name evidence="4" type="ORF">LY90DRAFT_698592</name>
</gene>
<dbReference type="EMBL" id="MCOG01000020">
    <property type="protein sequence ID" value="ORY77080.1"/>
    <property type="molecule type" value="Genomic_DNA"/>
</dbReference>
<evidence type="ECO:0000256" key="1">
    <source>
        <dbReference type="ARBA" id="ARBA00022737"/>
    </source>
</evidence>
<proteinExistence type="predicted"/>
<keyword evidence="2 3" id="KW-0040">ANK repeat</keyword>
<reference evidence="4 5" key="1">
    <citation type="submission" date="2016-08" db="EMBL/GenBank/DDBJ databases">
        <title>A Parts List for Fungal Cellulosomes Revealed by Comparative Genomics.</title>
        <authorList>
            <consortium name="DOE Joint Genome Institute"/>
            <person name="Haitjema C.H."/>
            <person name="Gilmore S.P."/>
            <person name="Henske J.K."/>
            <person name="Solomon K.V."/>
            <person name="De Groot R."/>
            <person name="Kuo A."/>
            <person name="Mondo S.J."/>
            <person name="Salamov A.A."/>
            <person name="Labutti K."/>
            <person name="Zhao Z."/>
            <person name="Chiniquy J."/>
            <person name="Barry K."/>
            <person name="Brewer H.M."/>
            <person name="Purvine S.O."/>
            <person name="Wright A.T."/>
            <person name="Boxma B."/>
            <person name="Van Alen T."/>
            <person name="Hackstein J.H."/>
            <person name="Baker S.E."/>
            <person name="Grigoriev I.V."/>
            <person name="O'Malley M.A."/>
        </authorList>
    </citation>
    <scope>NUCLEOTIDE SEQUENCE [LARGE SCALE GENOMIC DNA]</scope>
    <source>
        <strain evidence="4 5">G1</strain>
    </source>
</reference>
<dbReference type="OrthoDB" id="2155288at2759"/>
<dbReference type="InterPro" id="IPR002110">
    <property type="entry name" value="Ankyrin_rpt"/>
</dbReference>
<evidence type="ECO:0000313" key="4">
    <source>
        <dbReference type="EMBL" id="ORY77080.1"/>
    </source>
</evidence>
<dbReference type="InterPro" id="IPR036770">
    <property type="entry name" value="Ankyrin_rpt-contain_sf"/>
</dbReference>